<keyword evidence="7" id="KW-1185">Reference proteome</keyword>
<dbReference type="EMBL" id="FQWC01000002">
    <property type="protein sequence ID" value="SHG28948.1"/>
    <property type="molecule type" value="Genomic_DNA"/>
</dbReference>
<dbReference type="Gene3D" id="2.60.40.10">
    <property type="entry name" value="Immunoglobulins"/>
    <property type="match status" value="2"/>
</dbReference>
<dbReference type="InterPro" id="IPR011041">
    <property type="entry name" value="Quinoprot_gluc/sorb_DH_b-prop"/>
</dbReference>
<name>A0A1M5IKT6_9FLAO</name>
<dbReference type="InterPro" id="IPR026444">
    <property type="entry name" value="Secre_tail"/>
</dbReference>
<dbReference type="Pfam" id="PF13895">
    <property type="entry name" value="Ig_2"/>
    <property type="match status" value="1"/>
</dbReference>
<dbReference type="InterPro" id="IPR003599">
    <property type="entry name" value="Ig_sub"/>
</dbReference>
<dbReference type="OrthoDB" id="9770043at2"/>
<dbReference type="STRING" id="370979.SAMN05443663_102436"/>
<dbReference type="InterPro" id="IPR000601">
    <property type="entry name" value="PKD_dom"/>
</dbReference>
<evidence type="ECO:0000259" key="3">
    <source>
        <dbReference type="PROSITE" id="PS50093"/>
    </source>
</evidence>
<proteinExistence type="predicted"/>
<dbReference type="CDD" id="cd04080">
    <property type="entry name" value="CBM6_cellulase-like"/>
    <property type="match status" value="1"/>
</dbReference>
<dbReference type="CDD" id="cd00146">
    <property type="entry name" value="PKD"/>
    <property type="match status" value="1"/>
</dbReference>
<accession>A0A1M5IKT6</accession>
<evidence type="ECO:0000313" key="6">
    <source>
        <dbReference type="EMBL" id="SHG28948.1"/>
    </source>
</evidence>
<evidence type="ECO:0000313" key="7">
    <source>
        <dbReference type="Proteomes" id="UP000184071"/>
    </source>
</evidence>
<dbReference type="PROSITE" id="PS50093">
    <property type="entry name" value="PKD"/>
    <property type="match status" value="1"/>
</dbReference>
<dbReference type="NCBIfam" id="TIGR04183">
    <property type="entry name" value="Por_Secre_tail"/>
    <property type="match status" value="1"/>
</dbReference>
<dbReference type="InterPro" id="IPR012938">
    <property type="entry name" value="Glc/Sorbosone_DH"/>
</dbReference>
<protein>
    <submittedName>
        <fullName evidence="6">Por secretion system C-terminal sorting domain-containing protein</fullName>
    </submittedName>
</protein>
<gene>
    <name evidence="6" type="ORF">SAMN05443663_102436</name>
</gene>
<dbReference type="Gene3D" id="2.60.120.260">
    <property type="entry name" value="Galactose-binding domain-like"/>
    <property type="match status" value="1"/>
</dbReference>
<dbReference type="SUPFAM" id="SSF49299">
    <property type="entry name" value="PKD domain"/>
    <property type="match status" value="1"/>
</dbReference>
<dbReference type="AlphaFoldDB" id="A0A1M5IKT6"/>
<dbReference type="Pfam" id="PF03422">
    <property type="entry name" value="CBM_6"/>
    <property type="match status" value="1"/>
</dbReference>
<dbReference type="Pfam" id="PF00801">
    <property type="entry name" value="PKD"/>
    <property type="match status" value="1"/>
</dbReference>
<dbReference type="PROSITE" id="PS51175">
    <property type="entry name" value="CBM6"/>
    <property type="match status" value="1"/>
</dbReference>
<dbReference type="Proteomes" id="UP000184071">
    <property type="component" value="Unassembled WGS sequence"/>
</dbReference>
<feature type="region of interest" description="Disordered" evidence="2">
    <location>
        <begin position="511"/>
        <end position="532"/>
    </location>
</feature>
<feature type="domain" description="CBM6" evidence="5">
    <location>
        <begin position="665"/>
        <end position="802"/>
    </location>
</feature>
<evidence type="ECO:0000256" key="1">
    <source>
        <dbReference type="ARBA" id="ARBA00022729"/>
    </source>
</evidence>
<evidence type="ECO:0000256" key="2">
    <source>
        <dbReference type="SAM" id="MobiDB-lite"/>
    </source>
</evidence>
<dbReference type="SMART" id="SM00089">
    <property type="entry name" value="PKD"/>
    <property type="match status" value="2"/>
</dbReference>
<dbReference type="InterPro" id="IPR005084">
    <property type="entry name" value="CBM6"/>
</dbReference>
<dbReference type="InterPro" id="IPR036179">
    <property type="entry name" value="Ig-like_dom_sf"/>
</dbReference>
<dbReference type="Gene3D" id="2.120.10.30">
    <property type="entry name" value="TolB, C-terminal domain"/>
    <property type="match status" value="1"/>
</dbReference>
<dbReference type="Pfam" id="PF18962">
    <property type="entry name" value="Por_Secre_tail"/>
    <property type="match status" value="1"/>
</dbReference>
<dbReference type="InterPro" id="IPR006584">
    <property type="entry name" value="Cellulose-bd_IV"/>
</dbReference>
<dbReference type="InterPro" id="IPR011042">
    <property type="entry name" value="6-blade_b-propeller_TolB-like"/>
</dbReference>
<dbReference type="PANTHER" id="PTHR19328">
    <property type="entry name" value="HEDGEHOG-INTERACTING PROTEIN"/>
    <property type="match status" value="1"/>
</dbReference>
<evidence type="ECO:0000259" key="4">
    <source>
        <dbReference type="PROSITE" id="PS50835"/>
    </source>
</evidence>
<organism evidence="6 7">
    <name type="scientific">Flavobacterium defluvii</name>
    <dbReference type="NCBI Taxonomy" id="370979"/>
    <lineage>
        <taxon>Bacteria</taxon>
        <taxon>Pseudomonadati</taxon>
        <taxon>Bacteroidota</taxon>
        <taxon>Flavobacteriia</taxon>
        <taxon>Flavobacteriales</taxon>
        <taxon>Flavobacteriaceae</taxon>
        <taxon>Flavobacterium</taxon>
    </lineage>
</organism>
<dbReference type="RefSeq" id="WP_073414409.1">
    <property type="nucleotide sequence ID" value="NZ_FQWC01000002.1"/>
</dbReference>
<dbReference type="PANTHER" id="PTHR19328:SF13">
    <property type="entry name" value="HIPL1 PROTEIN"/>
    <property type="match status" value="1"/>
</dbReference>
<keyword evidence="1" id="KW-0732">Signal</keyword>
<sequence>MRKNLQFNIKKRFLGLLLIFVLLFSSQSYSQYITQNLAPTAVIKEGLALEQSSDGRIFIAERGGIVKVFQNNAVSTVFTVTTVTDNEQGLLGLTLHPDFAVNGYIYVFYSINDGVIRHRIERIKIDNNNQVVSRQEILLLEPIGGGFHNGGDLKFFNGFLYVTVGDSQQNTNSQNLDTYKGKILRLTEDGLPAPGNPFYGSGSLQRQSIWVYGFRNPWRLVANPVANKLFVLDVGTSWEEINEISNPAIRNYAWGHPDGGDGKQTETNLFTNPIFTYATGSIGNALTNGVLYNPAISRYPNMQGRFIIKDFVRNAIRWFDPNIADPVSTEFYSAPQQQALGMMLGNDGYIYYCAYGNNGALIKLDYIETAAPTIVNQPLSQTIMETDPVTFTVSASGVGLTYQWQFNNVDINGATGTSYTIPSVTNANAGAYRVIVTNSAGNVTSNPATLTVTPFSNKPTVSIVSPLPSLKWNADDVVHFEATASDVEDGTLPASAFSWSIDLFHEDIPGAGHSHPGASPQGVKSGDFTASNQGEKTPNVWYRFTVKVTDSNGLTATTFVDIKPNLVDVTATSSPVPLKLEFNQKAVTAPSTKQVVANAALQTLNAPTPQYIDNKRYDFDHWSQGGAANQTFKAPAAGTISYTAFYTETVLQNAPYQGLIAQIPGVIEAENYDVGPGAYLDKNGGGDTAYRAGDGVGTEACSEGGFNLAYVAKDEWLKYTAKVNTTGNYTINLRISTPYNTRKLHLEVDGVNVTGILDIPNTGGFQAWQTVAVPNIALTQGDHVITLYFDENDINVNKMEFVLSGAAAPVADFEYTPQMGCVNEPVTFTSVSTGTINTYTWNFGEGAQPATATGIGPHTVTFSTEGDKEVSLTVTNSAGNNTKDVTFMVHDCHLGVENPNAESNKVVVYPNPSKGVFHLSKELEWTVFSVSGSKIKQGKGNVISISDQAAGIYFVKTNAASKAIQINKQ</sequence>
<dbReference type="InterPro" id="IPR013783">
    <property type="entry name" value="Ig-like_fold"/>
</dbReference>
<dbReference type="InterPro" id="IPR022409">
    <property type="entry name" value="PKD/Chitinase_dom"/>
</dbReference>
<dbReference type="InterPro" id="IPR035986">
    <property type="entry name" value="PKD_dom_sf"/>
</dbReference>
<feature type="domain" description="Ig-like" evidence="4">
    <location>
        <begin position="372"/>
        <end position="451"/>
    </location>
</feature>
<dbReference type="SUPFAM" id="SSF50952">
    <property type="entry name" value="Soluble quinoprotein glucose dehydrogenase"/>
    <property type="match status" value="1"/>
</dbReference>
<dbReference type="PROSITE" id="PS50835">
    <property type="entry name" value="IG_LIKE"/>
    <property type="match status" value="1"/>
</dbReference>
<dbReference type="InterPro" id="IPR007110">
    <property type="entry name" value="Ig-like_dom"/>
</dbReference>
<dbReference type="SMART" id="SM00606">
    <property type="entry name" value="CBD_IV"/>
    <property type="match status" value="1"/>
</dbReference>
<reference evidence="7" key="1">
    <citation type="submission" date="2016-11" db="EMBL/GenBank/DDBJ databases">
        <authorList>
            <person name="Varghese N."/>
            <person name="Submissions S."/>
        </authorList>
    </citation>
    <scope>NUCLEOTIDE SEQUENCE [LARGE SCALE GENOMIC DNA]</scope>
    <source>
        <strain evidence="7">DSM 17963</strain>
    </source>
</reference>
<feature type="domain" description="PKD" evidence="3">
    <location>
        <begin position="809"/>
        <end position="889"/>
    </location>
</feature>
<dbReference type="SUPFAM" id="SSF49785">
    <property type="entry name" value="Galactose-binding domain-like"/>
    <property type="match status" value="1"/>
</dbReference>
<dbReference type="SUPFAM" id="SSF48726">
    <property type="entry name" value="Immunoglobulin"/>
    <property type="match status" value="1"/>
</dbReference>
<evidence type="ECO:0000259" key="5">
    <source>
        <dbReference type="PROSITE" id="PS51175"/>
    </source>
</evidence>
<dbReference type="InterPro" id="IPR008979">
    <property type="entry name" value="Galactose-bd-like_sf"/>
</dbReference>
<dbReference type="SMART" id="SM00409">
    <property type="entry name" value="IG"/>
    <property type="match status" value="1"/>
</dbReference>
<dbReference type="Pfam" id="PF07995">
    <property type="entry name" value="GSDH"/>
    <property type="match status" value="1"/>
</dbReference>
<dbReference type="GO" id="GO:0030246">
    <property type="term" value="F:carbohydrate binding"/>
    <property type="evidence" value="ECO:0007669"/>
    <property type="project" value="InterPro"/>
</dbReference>